<dbReference type="OrthoDB" id="9812921at2"/>
<comment type="caution">
    <text evidence="4">The sequence shown here is derived from an EMBL/GenBank/DDBJ whole genome shotgun (WGS) entry which is preliminary data.</text>
</comment>
<gene>
    <name evidence="4" type="ORF">ERX46_04360</name>
</gene>
<dbReference type="RefSeq" id="WP_130092622.1">
    <property type="nucleotide sequence ID" value="NZ_SETE01000002.1"/>
</dbReference>
<dbReference type="Pfam" id="PF00930">
    <property type="entry name" value="DPPIV_N"/>
    <property type="match status" value="1"/>
</dbReference>
<sequence length="768" mass="89115">MKNTFLVLSLLMGFQFHLLAQIEAGIELKEIMSGNSFIGHQPFDIKWSVDGNSIFYSKDTDSTDYAQIYEYSLKSKETTLIGLDQRNGLNYYANSSLLLNNNELYYFDSKSKQRISVIDSRDQKSELQHVNNNQKVYFRQNNNLFSYAYSTGKLKQVTNFEMKSKNNEEKNDYYSKEESVLFDYYKDQQKLKNLPKKEDFAISLNDKNLNSIQISPNEEFIVYRTSDKSKDKFTKVPHYIAKDGYTQIENARAKVGTKTLTDIELNIYNISKDSIYRLDFSFLNGIRKRPAYQNEYGFTGELENDKILVIHEVDFSKSGNFALISIKSQDNKDRWLAIYDFKAKKLKEIEHQHNEAWIGGPGISGWNFIKGNMGWINEYQVYFQSEESGYSHLYLYDMKSNSTKALTSGDFEIHNVELSKSRKHLFITANKTHPGNRDFYKLDISTKELTPLLSKDGNHEVTLSPDEKWMAVRYSYKNKPWEVYIAPLKENAVLTQITTSTKDSFKNTKWIEPELITFTSKDGKNINARVYKPAESNGNKAAVIFVHGAGYLQNAHNWWSSYYREYMFHNLLVEKGYTVLDIDYRASEGYGREHRTDIYREMGGLDLSDNIDGRSYLIKEHGIDPEKVGIYGGSYGGFITLMALLKHPGVFACGGALRSVTDWAHYNHEYTSNILNTPELDSMAYRKSSPIYYADGLQDRLILFHGMIDDNVQYQDVIRLNQRFIELGKTNWNLVSYPFERHSFKSTSSWTDEYSRLLKMFDEELLGK</sequence>
<accession>A0A4Q4KMH7</accession>
<feature type="domain" description="Peptidase S9 prolyl oligopeptidase catalytic" evidence="2">
    <location>
        <begin position="571"/>
        <end position="765"/>
    </location>
</feature>
<dbReference type="SUPFAM" id="SSF82171">
    <property type="entry name" value="DPP6 N-terminal domain-like"/>
    <property type="match status" value="1"/>
</dbReference>
<keyword evidence="1" id="KW-0732">Signal</keyword>
<dbReference type="InterPro" id="IPR002469">
    <property type="entry name" value="Peptidase_S9B_N"/>
</dbReference>
<name>A0A4Q4KMH7_9FLAO</name>
<dbReference type="Pfam" id="PF00326">
    <property type="entry name" value="Peptidase_S9"/>
    <property type="match status" value="1"/>
</dbReference>
<dbReference type="Proteomes" id="UP000293952">
    <property type="component" value="Unassembled WGS sequence"/>
</dbReference>
<evidence type="ECO:0000256" key="1">
    <source>
        <dbReference type="SAM" id="SignalP"/>
    </source>
</evidence>
<dbReference type="PANTHER" id="PTHR11731:SF193">
    <property type="entry name" value="DIPEPTIDYL PEPTIDASE 9"/>
    <property type="match status" value="1"/>
</dbReference>
<protein>
    <submittedName>
        <fullName evidence="4">S9 family peptidase</fullName>
    </submittedName>
</protein>
<dbReference type="GO" id="GO:0008236">
    <property type="term" value="F:serine-type peptidase activity"/>
    <property type="evidence" value="ECO:0007669"/>
    <property type="project" value="InterPro"/>
</dbReference>
<dbReference type="EMBL" id="SETE01000002">
    <property type="protein sequence ID" value="RYM34613.1"/>
    <property type="molecule type" value="Genomic_DNA"/>
</dbReference>
<dbReference type="Gene3D" id="3.40.50.1820">
    <property type="entry name" value="alpha/beta hydrolase"/>
    <property type="match status" value="1"/>
</dbReference>
<evidence type="ECO:0000259" key="2">
    <source>
        <dbReference type="Pfam" id="PF00326"/>
    </source>
</evidence>
<keyword evidence="5" id="KW-1185">Reference proteome</keyword>
<organism evidence="4 5">
    <name type="scientific">Brumimicrobium glaciale</name>
    <dbReference type="NCBI Taxonomy" id="200475"/>
    <lineage>
        <taxon>Bacteria</taxon>
        <taxon>Pseudomonadati</taxon>
        <taxon>Bacteroidota</taxon>
        <taxon>Flavobacteriia</taxon>
        <taxon>Flavobacteriales</taxon>
        <taxon>Crocinitomicaceae</taxon>
        <taxon>Brumimicrobium</taxon>
    </lineage>
</organism>
<dbReference type="InterPro" id="IPR001375">
    <property type="entry name" value="Peptidase_S9_cat"/>
</dbReference>
<dbReference type="InterPro" id="IPR050278">
    <property type="entry name" value="Serine_Prot_S9B/DPPIV"/>
</dbReference>
<evidence type="ECO:0000313" key="4">
    <source>
        <dbReference type="EMBL" id="RYM34613.1"/>
    </source>
</evidence>
<dbReference type="Gene3D" id="2.140.10.30">
    <property type="entry name" value="Dipeptidylpeptidase IV, N-terminal domain"/>
    <property type="match status" value="1"/>
</dbReference>
<reference evidence="4 5" key="1">
    <citation type="submission" date="2019-02" db="EMBL/GenBank/DDBJ databases">
        <title>Genome sequence of the sea-ice species Brumimicrobium glaciale.</title>
        <authorList>
            <person name="Bowman J.P."/>
        </authorList>
    </citation>
    <scope>NUCLEOTIDE SEQUENCE [LARGE SCALE GENOMIC DNA]</scope>
    <source>
        <strain evidence="4 5">IC156</strain>
    </source>
</reference>
<dbReference type="GO" id="GO:0008239">
    <property type="term" value="F:dipeptidyl-peptidase activity"/>
    <property type="evidence" value="ECO:0007669"/>
    <property type="project" value="TreeGrafter"/>
</dbReference>
<evidence type="ECO:0000259" key="3">
    <source>
        <dbReference type="Pfam" id="PF00930"/>
    </source>
</evidence>
<feature type="domain" description="Dipeptidylpeptidase IV N-terminal" evidence="3">
    <location>
        <begin position="214"/>
        <end position="481"/>
    </location>
</feature>
<dbReference type="SUPFAM" id="SSF53474">
    <property type="entry name" value="alpha/beta-Hydrolases"/>
    <property type="match status" value="1"/>
</dbReference>
<dbReference type="PANTHER" id="PTHR11731">
    <property type="entry name" value="PROTEASE FAMILY S9B,C DIPEPTIDYL-PEPTIDASE IV-RELATED"/>
    <property type="match status" value="1"/>
</dbReference>
<dbReference type="InterPro" id="IPR029058">
    <property type="entry name" value="AB_hydrolase_fold"/>
</dbReference>
<evidence type="ECO:0000313" key="5">
    <source>
        <dbReference type="Proteomes" id="UP000293952"/>
    </source>
</evidence>
<dbReference type="GO" id="GO:0006508">
    <property type="term" value="P:proteolysis"/>
    <property type="evidence" value="ECO:0007669"/>
    <property type="project" value="InterPro"/>
</dbReference>
<dbReference type="AlphaFoldDB" id="A0A4Q4KMH7"/>
<feature type="signal peptide" evidence="1">
    <location>
        <begin position="1"/>
        <end position="20"/>
    </location>
</feature>
<proteinExistence type="predicted"/>
<feature type="chain" id="PRO_5020825636" evidence="1">
    <location>
        <begin position="21"/>
        <end position="768"/>
    </location>
</feature>